<feature type="compositionally biased region" description="Polar residues" evidence="3">
    <location>
        <begin position="1"/>
        <end position="16"/>
    </location>
</feature>
<feature type="compositionally biased region" description="Low complexity" evidence="3">
    <location>
        <begin position="127"/>
        <end position="137"/>
    </location>
</feature>
<dbReference type="EMBL" id="GG692402">
    <property type="protein sequence ID" value="EER31108.1"/>
    <property type="molecule type" value="Genomic_DNA"/>
</dbReference>
<dbReference type="InterPro" id="IPR011701">
    <property type="entry name" value="MFS"/>
</dbReference>
<keyword evidence="4" id="KW-1133">Transmembrane helix</keyword>
<dbReference type="PANTHER" id="PTHR11360">
    <property type="entry name" value="MONOCARBOXYLATE TRANSPORTER"/>
    <property type="match status" value="1"/>
</dbReference>
<proteinExistence type="inferred from homology"/>
<feature type="region of interest" description="Disordered" evidence="3">
    <location>
        <begin position="1"/>
        <end position="32"/>
    </location>
</feature>
<feature type="transmembrane region" description="Helical" evidence="4">
    <location>
        <begin position="219"/>
        <end position="241"/>
    </location>
</feature>
<feature type="transmembrane region" description="Helical" evidence="4">
    <location>
        <begin position="456"/>
        <end position="476"/>
    </location>
</feature>
<gene>
    <name evidence="5" type="ORF">CTRG_05560</name>
</gene>
<dbReference type="AlphaFoldDB" id="C5MHK6"/>
<dbReference type="GeneID" id="8300694"/>
<dbReference type="Gene3D" id="1.20.1250.20">
    <property type="entry name" value="MFS general substrate transporter like domains"/>
    <property type="match status" value="2"/>
</dbReference>
<feature type="transmembrane region" description="Helical" evidence="4">
    <location>
        <begin position="248"/>
        <end position="268"/>
    </location>
</feature>
<dbReference type="GO" id="GO:0022857">
    <property type="term" value="F:transmembrane transporter activity"/>
    <property type="evidence" value="ECO:0007669"/>
    <property type="project" value="InterPro"/>
</dbReference>
<feature type="compositionally biased region" description="Basic and acidic residues" evidence="3">
    <location>
        <begin position="139"/>
        <end position="153"/>
    </location>
</feature>
<dbReference type="SUPFAM" id="SSF103473">
    <property type="entry name" value="MFS general substrate transporter"/>
    <property type="match status" value="1"/>
</dbReference>
<evidence type="ECO:0000256" key="1">
    <source>
        <dbReference type="ARBA" id="ARBA00004141"/>
    </source>
</evidence>
<evidence type="ECO:0000256" key="3">
    <source>
        <dbReference type="SAM" id="MobiDB-lite"/>
    </source>
</evidence>
<feature type="transmembrane region" description="Helical" evidence="4">
    <location>
        <begin position="557"/>
        <end position="577"/>
    </location>
</feature>
<protein>
    <recommendedName>
        <fullName evidence="7">Major facilitator superfamily (MFS) profile domain-containing protein</fullName>
    </recommendedName>
</protein>
<dbReference type="HOGENOM" id="CLU_001265_1_2_1"/>
<feature type="transmembrane region" description="Helical" evidence="4">
    <location>
        <begin position="338"/>
        <end position="358"/>
    </location>
</feature>
<feature type="transmembrane region" description="Helical" evidence="4">
    <location>
        <begin position="392"/>
        <end position="414"/>
    </location>
</feature>
<evidence type="ECO:0008006" key="7">
    <source>
        <dbReference type="Google" id="ProtNLM"/>
    </source>
</evidence>
<dbReference type="RefSeq" id="XP_002551262.1">
    <property type="nucleotide sequence ID" value="XM_002551216.1"/>
</dbReference>
<comment type="similarity">
    <text evidence="2">Belongs to the major facilitator superfamily. Monocarboxylate porter (TC 2.A.1.13) family.</text>
</comment>
<comment type="subcellular location">
    <subcellularLocation>
        <location evidence="1">Membrane</location>
        <topology evidence="1">Multi-pass membrane protein</topology>
    </subcellularLocation>
</comment>
<dbReference type="CDD" id="cd17352">
    <property type="entry name" value="MFS_MCT_SLC16"/>
    <property type="match status" value="1"/>
</dbReference>
<evidence type="ECO:0000256" key="4">
    <source>
        <dbReference type="SAM" id="Phobius"/>
    </source>
</evidence>
<dbReference type="PANTHER" id="PTHR11360:SF315">
    <property type="entry name" value="TRANSPORTER MCH2-RELATED"/>
    <property type="match status" value="1"/>
</dbReference>
<dbReference type="Proteomes" id="UP000002037">
    <property type="component" value="Unassembled WGS sequence"/>
</dbReference>
<feature type="transmembrane region" description="Helical" evidence="4">
    <location>
        <begin position="482"/>
        <end position="503"/>
    </location>
</feature>
<dbReference type="Pfam" id="PF07690">
    <property type="entry name" value="MFS_1"/>
    <property type="match status" value="1"/>
</dbReference>
<dbReference type="GO" id="GO:0016020">
    <property type="term" value="C:membrane"/>
    <property type="evidence" value="ECO:0007669"/>
    <property type="project" value="UniProtKB-SubCell"/>
</dbReference>
<accession>C5MHK6</accession>
<feature type="transmembrane region" description="Helical" evidence="4">
    <location>
        <begin position="524"/>
        <end position="545"/>
    </location>
</feature>
<dbReference type="eggNOG" id="KOG2504">
    <property type="taxonomic scope" value="Eukaryota"/>
</dbReference>
<keyword evidence="6" id="KW-1185">Reference proteome</keyword>
<dbReference type="VEuPathDB" id="FungiDB:CTRG_05560"/>
<name>C5MHK6_CANTT</name>
<evidence type="ECO:0000313" key="5">
    <source>
        <dbReference type="EMBL" id="EER31108.1"/>
    </source>
</evidence>
<feature type="transmembrane region" description="Helical" evidence="4">
    <location>
        <begin position="177"/>
        <end position="207"/>
    </location>
</feature>
<feature type="region of interest" description="Disordered" evidence="3">
    <location>
        <begin position="115"/>
        <end position="168"/>
    </location>
</feature>
<feature type="transmembrane region" description="Helical" evidence="4">
    <location>
        <begin position="308"/>
        <end position="326"/>
    </location>
</feature>
<dbReference type="InterPro" id="IPR050327">
    <property type="entry name" value="Proton-linked_MCT"/>
</dbReference>
<feature type="transmembrane region" description="Helical" evidence="4">
    <location>
        <begin position="274"/>
        <end position="296"/>
    </location>
</feature>
<sequence length="656" mass="72468">MTNSSSSEARISTNKSLSDDSHHSTIEDEEDIIPYQIQQITTRSSSASTAAASDNNSISRIRSNQSELSRIISGIRDDEQQLDHITKYNTFGESEFILANQLDRVGTNVIEHPQRNSIDDLESQQPSIGGSKISSRRSSIHERSSDSEDKITKQDGNIDQQEEQEEQCRYKPDGGMAWIMAFCAMMAMFATWGANAGFGVFLNYYLTSNTFPEATRYDFALIGGIIVCLANLLSPITALVYKVFGFKISCFIGIIFQTAGWILASFATKLWHLYLTQGVLVGISFSLIFIPATLVLPTWFEKQKAASMGFCVSGAGLGGLIFSLSVNKVIEDTGDQKWALRMVGIVCFFSVLFSALIMKPRNYKKLPLKSTMTKKFIVENFKAIFDPKIVKISGVCIISIWFAIALLGYTLMLFSLSSYASSVGLSHSQASVLTAVMNAAQIVGRPCMGLTADSIGRANFASCASLLISILLYAFWINATSYGSLIAFACIIGLIIGVGSSLAQPLAADVIHPHMDKMPAAWSAINIFVSPFCLVSEVIALSLVTNHSSRPYLHTQIFAGTCFFACFLIMLTLREYLIRKFIKERLELMQIKLTNISGTTKSGYLKSDAKTESDDSDEGDNAEEESILKARVERYNYLLRGSVKNYFVRMLYPVRI</sequence>
<dbReference type="InterPro" id="IPR036259">
    <property type="entry name" value="MFS_trans_sf"/>
</dbReference>
<evidence type="ECO:0000256" key="2">
    <source>
        <dbReference type="ARBA" id="ARBA00006727"/>
    </source>
</evidence>
<reference evidence="5 6" key="1">
    <citation type="journal article" date="2009" name="Nature">
        <title>Evolution of pathogenicity and sexual reproduction in eight Candida genomes.</title>
        <authorList>
            <person name="Butler G."/>
            <person name="Rasmussen M.D."/>
            <person name="Lin M.F."/>
            <person name="Santos M.A."/>
            <person name="Sakthikumar S."/>
            <person name="Munro C.A."/>
            <person name="Rheinbay E."/>
            <person name="Grabherr M."/>
            <person name="Forche A."/>
            <person name="Reedy J.L."/>
            <person name="Agrafioti I."/>
            <person name="Arnaud M.B."/>
            <person name="Bates S."/>
            <person name="Brown A.J."/>
            <person name="Brunke S."/>
            <person name="Costanzo M.C."/>
            <person name="Fitzpatrick D.A."/>
            <person name="de Groot P.W."/>
            <person name="Harris D."/>
            <person name="Hoyer L.L."/>
            <person name="Hube B."/>
            <person name="Klis F.M."/>
            <person name="Kodira C."/>
            <person name="Lennard N."/>
            <person name="Logue M.E."/>
            <person name="Martin R."/>
            <person name="Neiman A.M."/>
            <person name="Nikolaou E."/>
            <person name="Quail M.A."/>
            <person name="Quinn J."/>
            <person name="Santos M.C."/>
            <person name="Schmitzberger F.F."/>
            <person name="Sherlock G."/>
            <person name="Shah P."/>
            <person name="Silverstein K.A."/>
            <person name="Skrzypek M.S."/>
            <person name="Soll D."/>
            <person name="Staggs R."/>
            <person name="Stansfield I."/>
            <person name="Stumpf M.P."/>
            <person name="Sudbery P.E."/>
            <person name="Srikantha T."/>
            <person name="Zeng Q."/>
            <person name="Berman J."/>
            <person name="Berriman M."/>
            <person name="Heitman J."/>
            <person name="Gow N.A."/>
            <person name="Lorenz M.C."/>
            <person name="Birren B.W."/>
            <person name="Kellis M."/>
            <person name="Cuomo C.A."/>
        </authorList>
    </citation>
    <scope>NUCLEOTIDE SEQUENCE [LARGE SCALE GENOMIC DNA]</scope>
    <source>
        <strain evidence="6">ATCC MYA-3404 / T1</strain>
    </source>
</reference>
<dbReference type="KEGG" id="ctp:CTRG_05560"/>
<organism evidence="5 6">
    <name type="scientific">Candida tropicalis (strain ATCC MYA-3404 / T1)</name>
    <name type="common">Yeast</name>
    <dbReference type="NCBI Taxonomy" id="294747"/>
    <lineage>
        <taxon>Eukaryota</taxon>
        <taxon>Fungi</taxon>
        <taxon>Dikarya</taxon>
        <taxon>Ascomycota</taxon>
        <taxon>Saccharomycotina</taxon>
        <taxon>Pichiomycetes</taxon>
        <taxon>Debaryomycetaceae</taxon>
        <taxon>Candida/Lodderomyces clade</taxon>
        <taxon>Candida</taxon>
    </lineage>
</organism>
<feature type="region of interest" description="Disordered" evidence="3">
    <location>
        <begin position="603"/>
        <end position="622"/>
    </location>
</feature>
<evidence type="ECO:0000313" key="6">
    <source>
        <dbReference type="Proteomes" id="UP000002037"/>
    </source>
</evidence>
<keyword evidence="4" id="KW-0472">Membrane</keyword>
<keyword evidence="4" id="KW-0812">Transmembrane</keyword>
<dbReference type="OrthoDB" id="2213137at2759"/>
<feature type="compositionally biased region" description="Basic and acidic residues" evidence="3">
    <location>
        <begin position="17"/>
        <end position="26"/>
    </location>
</feature>